<keyword evidence="1" id="KW-1133">Transmembrane helix</keyword>
<reference evidence="3" key="1">
    <citation type="journal article" date="2019" name="Int. J. Syst. Evol. Microbiol.">
        <title>The Global Catalogue of Microorganisms (GCM) 10K type strain sequencing project: providing services to taxonomists for standard genome sequencing and annotation.</title>
        <authorList>
            <consortium name="The Broad Institute Genomics Platform"/>
            <consortium name="The Broad Institute Genome Sequencing Center for Infectious Disease"/>
            <person name="Wu L."/>
            <person name="Ma J."/>
        </authorList>
    </citation>
    <scope>NUCLEOTIDE SEQUENCE [LARGE SCALE GENOMIC DNA]</scope>
    <source>
        <strain evidence="3">CGMCC 1.15643</strain>
    </source>
</reference>
<name>A0ABW0EZ76_9HYPH</name>
<gene>
    <name evidence="2" type="ORF">ACFPK2_00975</name>
</gene>
<evidence type="ECO:0000256" key="1">
    <source>
        <dbReference type="SAM" id="Phobius"/>
    </source>
</evidence>
<proteinExistence type="predicted"/>
<sequence>MSFAAVCSLDGGISTAFADVFSRVSTMVLVARLLLFVPSVIAGWFVSQEDVSYWVIAFAIALVFIVLTIAFELYVHPRLRRRRKG</sequence>
<protein>
    <submittedName>
        <fullName evidence="2">Uncharacterized protein</fullName>
    </submittedName>
</protein>
<accession>A0ABW0EZ76</accession>
<feature type="transmembrane region" description="Helical" evidence="1">
    <location>
        <begin position="29"/>
        <end position="47"/>
    </location>
</feature>
<keyword evidence="1" id="KW-0472">Membrane</keyword>
<feature type="transmembrane region" description="Helical" evidence="1">
    <location>
        <begin position="53"/>
        <end position="75"/>
    </location>
</feature>
<comment type="caution">
    <text evidence="2">The sequence shown here is derived from an EMBL/GenBank/DDBJ whole genome shotgun (WGS) entry which is preliminary data.</text>
</comment>
<organism evidence="2 3">
    <name type="scientific">Bosea minatitlanensis</name>
    <dbReference type="NCBI Taxonomy" id="128782"/>
    <lineage>
        <taxon>Bacteria</taxon>
        <taxon>Pseudomonadati</taxon>
        <taxon>Pseudomonadota</taxon>
        <taxon>Alphaproteobacteria</taxon>
        <taxon>Hyphomicrobiales</taxon>
        <taxon>Boseaceae</taxon>
        <taxon>Bosea</taxon>
    </lineage>
</organism>
<keyword evidence="3" id="KW-1185">Reference proteome</keyword>
<keyword evidence="1" id="KW-0812">Transmembrane</keyword>
<evidence type="ECO:0000313" key="3">
    <source>
        <dbReference type="Proteomes" id="UP001595976"/>
    </source>
</evidence>
<dbReference type="Proteomes" id="UP001595976">
    <property type="component" value="Unassembled WGS sequence"/>
</dbReference>
<evidence type="ECO:0000313" key="2">
    <source>
        <dbReference type="EMBL" id="MFC5291559.1"/>
    </source>
</evidence>
<dbReference type="EMBL" id="JBHSLI010000001">
    <property type="protein sequence ID" value="MFC5291559.1"/>
    <property type="molecule type" value="Genomic_DNA"/>
</dbReference>